<accession>A0A6G1J1Y8</accession>
<gene>
    <name evidence="2" type="ORF">K458DRAFT_404141</name>
</gene>
<evidence type="ECO:0000313" key="2">
    <source>
        <dbReference type="EMBL" id="KAF2684536.1"/>
    </source>
</evidence>
<name>A0A6G1J1Y8_9PLEO</name>
<protein>
    <submittedName>
        <fullName evidence="2">Uncharacterized protein</fullName>
    </submittedName>
</protein>
<dbReference type="Proteomes" id="UP000799291">
    <property type="component" value="Unassembled WGS sequence"/>
</dbReference>
<proteinExistence type="predicted"/>
<evidence type="ECO:0000313" key="3">
    <source>
        <dbReference type="Proteomes" id="UP000799291"/>
    </source>
</evidence>
<reference evidence="2" key="1">
    <citation type="journal article" date="2020" name="Stud. Mycol.">
        <title>101 Dothideomycetes genomes: a test case for predicting lifestyles and emergence of pathogens.</title>
        <authorList>
            <person name="Haridas S."/>
            <person name="Albert R."/>
            <person name="Binder M."/>
            <person name="Bloem J."/>
            <person name="Labutti K."/>
            <person name="Salamov A."/>
            <person name="Andreopoulos B."/>
            <person name="Baker S."/>
            <person name="Barry K."/>
            <person name="Bills G."/>
            <person name="Bluhm B."/>
            <person name="Cannon C."/>
            <person name="Castanera R."/>
            <person name="Culley D."/>
            <person name="Daum C."/>
            <person name="Ezra D."/>
            <person name="Gonzalez J."/>
            <person name="Henrissat B."/>
            <person name="Kuo A."/>
            <person name="Liang C."/>
            <person name="Lipzen A."/>
            <person name="Lutzoni F."/>
            <person name="Magnuson J."/>
            <person name="Mondo S."/>
            <person name="Nolan M."/>
            <person name="Ohm R."/>
            <person name="Pangilinan J."/>
            <person name="Park H.-J."/>
            <person name="Ramirez L."/>
            <person name="Alfaro M."/>
            <person name="Sun H."/>
            <person name="Tritt A."/>
            <person name="Yoshinaga Y."/>
            <person name="Zwiers L.-H."/>
            <person name="Turgeon B."/>
            <person name="Goodwin S."/>
            <person name="Spatafora J."/>
            <person name="Crous P."/>
            <person name="Grigoriev I."/>
        </authorList>
    </citation>
    <scope>NUCLEOTIDE SEQUENCE</scope>
    <source>
        <strain evidence="2">CBS 122367</strain>
    </source>
</reference>
<organism evidence="2 3">
    <name type="scientific">Lentithecium fluviatile CBS 122367</name>
    <dbReference type="NCBI Taxonomy" id="1168545"/>
    <lineage>
        <taxon>Eukaryota</taxon>
        <taxon>Fungi</taxon>
        <taxon>Dikarya</taxon>
        <taxon>Ascomycota</taxon>
        <taxon>Pezizomycotina</taxon>
        <taxon>Dothideomycetes</taxon>
        <taxon>Pleosporomycetidae</taxon>
        <taxon>Pleosporales</taxon>
        <taxon>Massarineae</taxon>
        <taxon>Lentitheciaceae</taxon>
        <taxon>Lentithecium</taxon>
    </lineage>
</organism>
<keyword evidence="3" id="KW-1185">Reference proteome</keyword>
<dbReference type="AlphaFoldDB" id="A0A6G1J1Y8"/>
<sequence length="118" mass="13181">MHILPFIHLTLLLLPILAIATPTPDPEEAPARGAPAAVFICPRSNWAGGCQLIPASEAVKCHEPTENSYINSFGPDQGGYCEIYYGWGCQRSTRIRIIRHPGVAERLERFTSWKCYVR</sequence>
<feature type="signal peptide" evidence="1">
    <location>
        <begin position="1"/>
        <end position="20"/>
    </location>
</feature>
<dbReference type="EMBL" id="MU005581">
    <property type="protein sequence ID" value="KAF2684536.1"/>
    <property type="molecule type" value="Genomic_DNA"/>
</dbReference>
<keyword evidence="1" id="KW-0732">Signal</keyword>
<evidence type="ECO:0000256" key="1">
    <source>
        <dbReference type="SAM" id="SignalP"/>
    </source>
</evidence>
<feature type="chain" id="PRO_5026090439" evidence="1">
    <location>
        <begin position="21"/>
        <end position="118"/>
    </location>
</feature>